<dbReference type="KEGG" id="cam:101501944"/>
<dbReference type="Pfam" id="PF00134">
    <property type="entry name" value="Cyclin_N"/>
    <property type="match status" value="1"/>
</dbReference>
<dbReference type="InterPro" id="IPR006671">
    <property type="entry name" value="Cyclin_N"/>
</dbReference>
<comment type="subunit">
    <text evidence="1">Interacts with the CDC2 protein kinase to form a serine/threonine kinase holoenzyme complex also known as maturation promoting factor (MPF). The cyclin subunit imparts substrate specificity to the complex.</text>
</comment>
<dbReference type="GO" id="GO:0016538">
    <property type="term" value="F:cyclin-dependent protein serine/threonine kinase regulator activity"/>
    <property type="evidence" value="ECO:0007669"/>
    <property type="project" value="InterPro"/>
</dbReference>
<protein>
    <recommendedName>
        <fullName evidence="2">B-like cyclin</fullName>
    </recommendedName>
</protein>
<dbReference type="Proteomes" id="UP000087171">
    <property type="component" value="Chromosome Ca1"/>
</dbReference>
<dbReference type="RefSeq" id="XP_012570792.1">
    <property type="nucleotide sequence ID" value="XM_012715338.2"/>
</dbReference>
<dbReference type="PIRSF" id="PIRSF001771">
    <property type="entry name" value="Cyclin_A_B_D_E"/>
    <property type="match status" value="1"/>
</dbReference>
<dbReference type="SUPFAM" id="SSF47954">
    <property type="entry name" value="Cyclin-like"/>
    <property type="match status" value="1"/>
</dbReference>
<feature type="compositionally biased region" description="Polar residues" evidence="3">
    <location>
        <begin position="115"/>
        <end position="127"/>
    </location>
</feature>
<proteinExistence type="predicted"/>
<feature type="compositionally biased region" description="Polar residues" evidence="3">
    <location>
        <begin position="30"/>
        <end position="54"/>
    </location>
</feature>
<reference evidence="5" key="1">
    <citation type="journal article" date="2013" name="Nat. Biotechnol.">
        <title>Draft genome sequence of chickpea (Cicer arietinum) provides a resource for trait improvement.</title>
        <authorList>
            <person name="Varshney R.K."/>
            <person name="Song C."/>
            <person name="Saxena R.K."/>
            <person name="Azam S."/>
            <person name="Yu S."/>
            <person name="Sharpe A.G."/>
            <person name="Cannon S."/>
            <person name="Baek J."/>
            <person name="Rosen B.D."/>
            <person name="Tar'an B."/>
            <person name="Millan T."/>
            <person name="Zhang X."/>
            <person name="Ramsay L.D."/>
            <person name="Iwata A."/>
            <person name="Wang Y."/>
            <person name="Nelson W."/>
            <person name="Farmer A.D."/>
            <person name="Gaur P.M."/>
            <person name="Soderlund C."/>
            <person name="Penmetsa R.V."/>
            <person name="Xu C."/>
            <person name="Bharti A.K."/>
            <person name="He W."/>
            <person name="Winter P."/>
            <person name="Zhao S."/>
            <person name="Hane J.K."/>
            <person name="Carrasquilla-Garcia N."/>
            <person name="Condie J.A."/>
            <person name="Upadhyaya H.D."/>
            <person name="Luo M.C."/>
            <person name="Thudi M."/>
            <person name="Gowda C.L."/>
            <person name="Singh N.P."/>
            <person name="Lichtenzveig J."/>
            <person name="Gali K.K."/>
            <person name="Rubio J."/>
            <person name="Nadarajan N."/>
            <person name="Dolezel J."/>
            <person name="Bansal K.C."/>
            <person name="Xu X."/>
            <person name="Edwards D."/>
            <person name="Zhang G."/>
            <person name="Kahl G."/>
            <person name="Gil J."/>
            <person name="Singh K.B."/>
            <person name="Datta S.K."/>
            <person name="Jackson S.A."/>
            <person name="Wang J."/>
            <person name="Cook D.R."/>
        </authorList>
    </citation>
    <scope>NUCLEOTIDE SEQUENCE [LARGE SCALE GENOMIC DNA]</scope>
    <source>
        <strain evidence="5">cv. CDC Frontier</strain>
    </source>
</reference>
<name>A0A1S3E4R9_CICAR</name>
<dbReference type="InterPro" id="IPR036915">
    <property type="entry name" value="Cyclin-like_sf"/>
</dbReference>
<dbReference type="InterPro" id="IPR046965">
    <property type="entry name" value="Cyclin_A/B-like"/>
</dbReference>
<evidence type="ECO:0000259" key="4">
    <source>
        <dbReference type="Pfam" id="PF00134"/>
    </source>
</evidence>
<feature type="region of interest" description="Disordered" evidence="3">
    <location>
        <begin position="1"/>
        <end position="135"/>
    </location>
</feature>
<feature type="domain" description="Cyclin N-terminal" evidence="4">
    <location>
        <begin position="189"/>
        <end position="227"/>
    </location>
</feature>
<dbReference type="Gene3D" id="1.10.472.10">
    <property type="entry name" value="Cyclin-like"/>
    <property type="match status" value="2"/>
</dbReference>
<evidence type="ECO:0000256" key="2">
    <source>
        <dbReference type="ARBA" id="ARBA00032263"/>
    </source>
</evidence>
<evidence type="ECO:0000313" key="5">
    <source>
        <dbReference type="Proteomes" id="UP000087171"/>
    </source>
</evidence>
<evidence type="ECO:0000313" key="6">
    <source>
        <dbReference type="RefSeq" id="XP_012570792.1"/>
    </source>
</evidence>
<keyword evidence="5" id="KW-1185">Reference proteome</keyword>
<dbReference type="OrthoDB" id="5590282at2759"/>
<gene>
    <name evidence="6" type="primary">LOC101501944</name>
</gene>
<dbReference type="GeneID" id="101501944"/>
<dbReference type="STRING" id="3827.A0A1S3E4R9"/>
<dbReference type="GO" id="GO:0044772">
    <property type="term" value="P:mitotic cell cycle phase transition"/>
    <property type="evidence" value="ECO:0007669"/>
    <property type="project" value="InterPro"/>
</dbReference>
<dbReference type="AlphaFoldDB" id="A0A1S3E4R9"/>
<evidence type="ECO:0000256" key="1">
    <source>
        <dbReference type="ARBA" id="ARBA00011177"/>
    </source>
</evidence>
<feature type="compositionally biased region" description="Polar residues" evidence="3">
    <location>
        <begin position="62"/>
        <end position="74"/>
    </location>
</feature>
<accession>A0A1S3E4R9</accession>
<organism evidence="5 6">
    <name type="scientific">Cicer arietinum</name>
    <name type="common">Chickpea</name>
    <name type="synonym">Garbanzo</name>
    <dbReference type="NCBI Taxonomy" id="3827"/>
    <lineage>
        <taxon>Eukaryota</taxon>
        <taxon>Viridiplantae</taxon>
        <taxon>Streptophyta</taxon>
        <taxon>Embryophyta</taxon>
        <taxon>Tracheophyta</taxon>
        <taxon>Spermatophyta</taxon>
        <taxon>Magnoliopsida</taxon>
        <taxon>eudicotyledons</taxon>
        <taxon>Gunneridae</taxon>
        <taxon>Pentapetalae</taxon>
        <taxon>rosids</taxon>
        <taxon>fabids</taxon>
        <taxon>Fabales</taxon>
        <taxon>Fabaceae</taxon>
        <taxon>Papilionoideae</taxon>
        <taxon>50 kb inversion clade</taxon>
        <taxon>NPAAA clade</taxon>
        <taxon>Hologalegina</taxon>
        <taxon>IRL clade</taxon>
        <taxon>Cicereae</taxon>
        <taxon>Cicer</taxon>
    </lineage>
</organism>
<reference evidence="6" key="2">
    <citation type="submission" date="2025-08" db="UniProtKB">
        <authorList>
            <consortium name="RefSeq"/>
        </authorList>
    </citation>
    <scope>IDENTIFICATION</scope>
    <source>
        <tissue evidence="6">Etiolated seedlings</tissue>
    </source>
</reference>
<evidence type="ECO:0000256" key="3">
    <source>
        <dbReference type="SAM" id="MobiDB-lite"/>
    </source>
</evidence>
<feature type="compositionally biased region" description="Basic and acidic residues" evidence="3">
    <location>
        <begin position="1"/>
        <end position="19"/>
    </location>
</feature>
<sequence length="231" mass="26063">MERRIREREAKKQKSERGNRQVLGDIGNLEGNQTSRPNTTNFHSKQLANAQTAANLIPGLQVPTNHQGVAQGDQNVGEDRTDEPKPEPMDVSSESGEKQDFAPKKKRRSSVKAATLNSAPITESKSASRILIEPEVQPSDLATRISIEPEDQPSDSASSISIELKDQPLDLDGDDATNNLAAFEYTDELYNFYKLTEEESQIYDYMESQPEINMKMRTILVDWLFLIYFHF</sequence>
<feature type="compositionally biased region" description="Basic and acidic residues" evidence="3">
    <location>
        <begin position="77"/>
        <end position="88"/>
    </location>
</feature>